<keyword evidence="2" id="KW-1133">Transmembrane helix</keyword>
<organism evidence="3 4">
    <name type="scientific">Funneliformis mosseae</name>
    <name type="common">Endomycorrhizal fungus</name>
    <name type="synonym">Glomus mosseae</name>
    <dbReference type="NCBI Taxonomy" id="27381"/>
    <lineage>
        <taxon>Eukaryota</taxon>
        <taxon>Fungi</taxon>
        <taxon>Fungi incertae sedis</taxon>
        <taxon>Mucoromycota</taxon>
        <taxon>Glomeromycotina</taxon>
        <taxon>Glomeromycetes</taxon>
        <taxon>Glomerales</taxon>
        <taxon>Glomeraceae</taxon>
        <taxon>Funneliformis</taxon>
    </lineage>
</organism>
<feature type="transmembrane region" description="Helical" evidence="2">
    <location>
        <begin position="12"/>
        <end position="31"/>
    </location>
</feature>
<comment type="caution">
    <text evidence="3">The sequence shown here is derived from an EMBL/GenBank/DDBJ whole genome shotgun (WGS) entry which is preliminary data.</text>
</comment>
<dbReference type="AlphaFoldDB" id="A0A9N8UXQ3"/>
<feature type="transmembrane region" description="Helical" evidence="2">
    <location>
        <begin position="51"/>
        <end position="75"/>
    </location>
</feature>
<accession>A0A9N8UXQ3</accession>
<evidence type="ECO:0000256" key="2">
    <source>
        <dbReference type="SAM" id="Phobius"/>
    </source>
</evidence>
<evidence type="ECO:0000313" key="4">
    <source>
        <dbReference type="Proteomes" id="UP000789375"/>
    </source>
</evidence>
<name>A0A9N8UXQ3_FUNMO</name>
<keyword evidence="2" id="KW-0472">Membrane</keyword>
<feature type="region of interest" description="Disordered" evidence="1">
    <location>
        <begin position="190"/>
        <end position="244"/>
    </location>
</feature>
<gene>
    <name evidence="3" type="ORF">FMOSSE_LOCUS164</name>
</gene>
<dbReference type="EMBL" id="CAJVPP010000013">
    <property type="protein sequence ID" value="CAG8434887.1"/>
    <property type="molecule type" value="Genomic_DNA"/>
</dbReference>
<keyword evidence="2" id="KW-0812">Transmembrane</keyword>
<evidence type="ECO:0000256" key="1">
    <source>
        <dbReference type="SAM" id="MobiDB-lite"/>
    </source>
</evidence>
<dbReference type="Proteomes" id="UP000789375">
    <property type="component" value="Unassembled WGS sequence"/>
</dbReference>
<sequence>MRRFILQKAPVLCWRLFQLLLVTVIFGLEFTQVKVYKLWYYEEPSHGSASYYWLVIFMTYATLLYFMSSFSYRWITGPYKTLMNMISAFNGEKLACDYPEDMNQRVRTTRCRLFLSSMSLGWIVAASFMCSSYISIMRWRKRPIEAMTTKFIEPPTVPNKPDTYLVQKGVLADGQPVLFFHMAQKNSNSNLTSAKGGANGNATPSTTSSNNASNSNLNNSTAHQNTSTSSRASIYLRGKDTTEV</sequence>
<feature type="transmembrane region" description="Helical" evidence="2">
    <location>
        <begin position="113"/>
        <end position="134"/>
    </location>
</feature>
<evidence type="ECO:0000313" key="3">
    <source>
        <dbReference type="EMBL" id="CAG8434887.1"/>
    </source>
</evidence>
<feature type="compositionally biased region" description="Polar residues" evidence="1">
    <location>
        <begin position="223"/>
        <end position="232"/>
    </location>
</feature>
<proteinExistence type="predicted"/>
<keyword evidence="4" id="KW-1185">Reference proteome</keyword>
<protein>
    <submittedName>
        <fullName evidence="3">8768_t:CDS:1</fullName>
    </submittedName>
</protein>
<reference evidence="3" key="1">
    <citation type="submission" date="2021-06" db="EMBL/GenBank/DDBJ databases">
        <authorList>
            <person name="Kallberg Y."/>
            <person name="Tangrot J."/>
            <person name="Rosling A."/>
        </authorList>
    </citation>
    <scope>NUCLEOTIDE SEQUENCE</scope>
    <source>
        <strain evidence="3">87-6 pot B 2015</strain>
    </source>
</reference>
<feature type="compositionally biased region" description="Low complexity" evidence="1">
    <location>
        <begin position="200"/>
        <end position="222"/>
    </location>
</feature>